<protein>
    <submittedName>
        <fullName evidence="3">Phosphotransferase</fullName>
    </submittedName>
</protein>
<dbReference type="GO" id="GO:0016740">
    <property type="term" value="F:transferase activity"/>
    <property type="evidence" value="ECO:0007669"/>
    <property type="project" value="UniProtKB-KW"/>
</dbReference>
<dbReference type="AlphaFoldDB" id="A0A838XYE2"/>
<keyword evidence="4" id="KW-1185">Reference proteome</keyword>
<sequence length="310" mass="34632">MRADAAATEEVRRWVTRLAGGPPCRLTRLAGGQGSGSDVFRADWPDQPTQHPPLVIRRHGDRKWLAREPDLPEREARMLSFAAASGLPAPRLVGQISAPSPMLAMTALPGRTIPPRHLTAAHLDCAARVARRLHQVPIPQEQRATLPRYAPHYITGTLPIRAPDWSHRPEIWRRAIELYFRWPEDLGQGGIAPRLVHRDFHFGNLLFEGEALCGIVDWVTSCIGDPQADIGHMRWNLVHDLGFDAAERFTALYCEDSATAPYHRKWDLYALVGALPDLPPPPVETRSRLEAFLAETLNVLEGAAPWRNQG</sequence>
<reference evidence="3 4" key="2">
    <citation type="submission" date="2020-08" db="EMBL/GenBank/DDBJ databases">
        <title>Stappia taiwanensis sp. nov., isolated from a coastal thermal spring.</title>
        <authorList>
            <person name="Kampfer P."/>
        </authorList>
    </citation>
    <scope>NUCLEOTIDE SEQUENCE [LARGE SCALE GENOMIC DNA]</scope>
    <source>
        <strain evidence="3 4">DSM 23284</strain>
    </source>
</reference>
<dbReference type="InterPro" id="IPR051678">
    <property type="entry name" value="AGP_Transferase"/>
</dbReference>
<evidence type="ECO:0000259" key="2">
    <source>
        <dbReference type="Pfam" id="PF01636"/>
    </source>
</evidence>
<dbReference type="Gene3D" id="3.90.1200.10">
    <property type="match status" value="1"/>
</dbReference>
<accession>A0A838XYE2</accession>
<comment type="caution">
    <text evidence="3">The sequence shown here is derived from an EMBL/GenBank/DDBJ whole genome shotgun (WGS) entry which is preliminary data.</text>
</comment>
<evidence type="ECO:0000313" key="4">
    <source>
        <dbReference type="Proteomes" id="UP000559404"/>
    </source>
</evidence>
<evidence type="ECO:0000256" key="1">
    <source>
        <dbReference type="SAM" id="MobiDB-lite"/>
    </source>
</evidence>
<reference evidence="3 4" key="1">
    <citation type="submission" date="2020-07" db="EMBL/GenBank/DDBJ databases">
        <authorList>
            <person name="Li M."/>
        </authorList>
    </citation>
    <scope>NUCLEOTIDE SEQUENCE [LARGE SCALE GENOMIC DNA]</scope>
    <source>
        <strain evidence="3 4">DSM 23284</strain>
    </source>
</reference>
<dbReference type="Proteomes" id="UP000559404">
    <property type="component" value="Unassembled WGS sequence"/>
</dbReference>
<dbReference type="RefSeq" id="WP_181761743.1">
    <property type="nucleotide sequence ID" value="NZ_BMCR01000004.1"/>
</dbReference>
<dbReference type="InterPro" id="IPR002575">
    <property type="entry name" value="Aminoglycoside_PTrfase"/>
</dbReference>
<feature type="domain" description="Aminoglycoside phosphotransferase" evidence="2">
    <location>
        <begin position="47"/>
        <end position="258"/>
    </location>
</feature>
<dbReference type="PANTHER" id="PTHR21310">
    <property type="entry name" value="AMINOGLYCOSIDE PHOSPHOTRANSFERASE-RELATED-RELATED"/>
    <property type="match status" value="1"/>
</dbReference>
<dbReference type="Pfam" id="PF01636">
    <property type="entry name" value="APH"/>
    <property type="match status" value="1"/>
</dbReference>
<gene>
    <name evidence="3" type="ORF">H1W37_17965</name>
</gene>
<proteinExistence type="predicted"/>
<feature type="region of interest" description="Disordered" evidence="1">
    <location>
        <begin position="25"/>
        <end position="54"/>
    </location>
</feature>
<organism evidence="3 4">
    <name type="scientific">Stappia taiwanensis</name>
    <dbReference type="NCBI Taxonomy" id="992267"/>
    <lineage>
        <taxon>Bacteria</taxon>
        <taxon>Pseudomonadati</taxon>
        <taxon>Pseudomonadota</taxon>
        <taxon>Alphaproteobacteria</taxon>
        <taxon>Hyphomicrobiales</taxon>
        <taxon>Stappiaceae</taxon>
        <taxon>Stappia</taxon>
    </lineage>
</organism>
<dbReference type="InterPro" id="IPR011009">
    <property type="entry name" value="Kinase-like_dom_sf"/>
</dbReference>
<dbReference type="SUPFAM" id="SSF56112">
    <property type="entry name" value="Protein kinase-like (PK-like)"/>
    <property type="match status" value="1"/>
</dbReference>
<dbReference type="EMBL" id="JACEON010000020">
    <property type="protein sequence ID" value="MBA4613548.1"/>
    <property type="molecule type" value="Genomic_DNA"/>
</dbReference>
<keyword evidence="3" id="KW-0808">Transferase</keyword>
<evidence type="ECO:0000313" key="3">
    <source>
        <dbReference type="EMBL" id="MBA4613548.1"/>
    </source>
</evidence>
<name>A0A838XYE2_9HYPH</name>